<evidence type="ECO:0000256" key="1">
    <source>
        <dbReference type="ARBA" id="ARBA00001974"/>
    </source>
</evidence>
<dbReference type="RefSeq" id="WP_071614565.1">
    <property type="nucleotide sequence ID" value="NZ_CP015756.1"/>
</dbReference>
<evidence type="ECO:0000259" key="4">
    <source>
        <dbReference type="Pfam" id="PF07992"/>
    </source>
</evidence>
<dbReference type="Pfam" id="PF18267">
    <property type="entry name" value="Rubredoxin_C"/>
    <property type="match status" value="1"/>
</dbReference>
<dbReference type="InterPro" id="IPR023753">
    <property type="entry name" value="FAD/NAD-binding_dom"/>
</dbReference>
<keyword evidence="7" id="KW-1185">Reference proteome</keyword>
<evidence type="ECO:0000313" key="6">
    <source>
        <dbReference type="EMBL" id="APC42274.1"/>
    </source>
</evidence>
<dbReference type="PRINTS" id="PR00411">
    <property type="entry name" value="PNDRDTASEI"/>
</dbReference>
<organism evidence="6 7">
    <name type="scientific">Clostridium estertheticum subsp. estertheticum</name>
    <dbReference type="NCBI Taxonomy" id="1552"/>
    <lineage>
        <taxon>Bacteria</taxon>
        <taxon>Bacillati</taxon>
        <taxon>Bacillota</taxon>
        <taxon>Clostridia</taxon>
        <taxon>Eubacteriales</taxon>
        <taxon>Clostridiaceae</taxon>
        <taxon>Clostridium</taxon>
    </lineage>
</organism>
<dbReference type="EMBL" id="CP015756">
    <property type="protein sequence ID" value="APC42274.1"/>
    <property type="molecule type" value="Genomic_DNA"/>
</dbReference>
<evidence type="ECO:0000256" key="2">
    <source>
        <dbReference type="ARBA" id="ARBA00022630"/>
    </source>
</evidence>
<dbReference type="GO" id="GO:0016491">
    <property type="term" value="F:oxidoreductase activity"/>
    <property type="evidence" value="ECO:0007669"/>
    <property type="project" value="InterPro"/>
</dbReference>
<dbReference type="Pfam" id="PF07992">
    <property type="entry name" value="Pyr_redox_2"/>
    <property type="match status" value="1"/>
</dbReference>
<evidence type="ECO:0000256" key="3">
    <source>
        <dbReference type="ARBA" id="ARBA00022827"/>
    </source>
</evidence>
<keyword evidence="3" id="KW-0274">FAD</keyword>
<evidence type="ECO:0000259" key="5">
    <source>
        <dbReference type="Pfam" id="PF18267"/>
    </source>
</evidence>
<name>A0A1J0GLJ7_9CLOT</name>
<dbReference type="KEGG" id="ceu:A7L45_20540"/>
<dbReference type="Gene3D" id="3.30.390.30">
    <property type="match status" value="1"/>
</dbReference>
<dbReference type="InterPro" id="IPR016156">
    <property type="entry name" value="FAD/NAD-linked_Rdtase_dimer_sf"/>
</dbReference>
<dbReference type="PANTHER" id="PTHR43429:SF3">
    <property type="entry name" value="NITRITE REDUCTASE [NAD(P)H]"/>
    <property type="match status" value="1"/>
</dbReference>
<sequence>MKYVVIGASAAGISGAKTLRMLDYNAEIILVSKDENVYSRCILHHYISGHRTIKELDFAEKNFFEKNNIKWIKGVEVTALNDDKKNLSLSNGDILTYDKLLISSGASAFIPPIENLRKASSVVGLRNIEDAIIIREQAKKVKNVVVLGAGLVGIDALSGLIDSGVNISLIEMSKKILPLQLDKYTSKVYEDKFKENGVNLKLDVKAEKLIIDENKNPKSLLLNTGEEVPCELVIVATGVRSNVGFLENSRVETDRFGLIINEKGETNIEGVYGGGDVTGRNPIWPTAVKEGIIAANNMFGNEMIMTDFFGSKNTMNFVGIATMSLGMIEPADETYIEEVEINGSNYKKIIHKDGKIYGSIIQGDLSYSGILTQLIREKIDISKVKKPLFEIDYSDFFNEEKNFEFSYK</sequence>
<dbReference type="AlphaFoldDB" id="A0A1J0GLJ7"/>
<dbReference type="STRING" id="1552.A7L45_20540"/>
<protein>
    <submittedName>
        <fullName evidence="6">Nitrate reductase</fullName>
    </submittedName>
</protein>
<feature type="domain" description="FAD/NAD(P)-binding" evidence="4">
    <location>
        <begin position="1"/>
        <end position="291"/>
    </location>
</feature>
<proteinExistence type="predicted"/>
<dbReference type="InterPro" id="IPR036188">
    <property type="entry name" value="FAD/NAD-bd_sf"/>
</dbReference>
<keyword evidence="2" id="KW-0285">Flavoprotein</keyword>
<dbReference type="PANTHER" id="PTHR43429">
    <property type="entry name" value="PYRIDINE NUCLEOTIDE-DISULFIDE OXIDOREDUCTASE DOMAIN-CONTAINING"/>
    <property type="match status" value="1"/>
</dbReference>
<dbReference type="InterPro" id="IPR050260">
    <property type="entry name" value="FAD-bd_OxRdtase"/>
</dbReference>
<dbReference type="PRINTS" id="PR00368">
    <property type="entry name" value="FADPNR"/>
</dbReference>
<dbReference type="OrthoDB" id="9807946at2"/>
<dbReference type="SUPFAM" id="SSF51905">
    <property type="entry name" value="FAD/NAD(P)-binding domain"/>
    <property type="match status" value="1"/>
</dbReference>
<evidence type="ECO:0000313" key="7">
    <source>
        <dbReference type="Proteomes" id="UP000182569"/>
    </source>
</evidence>
<feature type="domain" description="NADH-rubredoxin oxidoreductase C-terminal" evidence="5">
    <location>
        <begin position="313"/>
        <end position="379"/>
    </location>
</feature>
<gene>
    <name evidence="6" type="ORF">A7L45_20540</name>
</gene>
<reference evidence="7" key="1">
    <citation type="journal article" date="2016" name="Front. Microbiol.">
        <title>Complete Genome Sequence of Clostridium estertheticum DSM 8809, a Microbe Identified in Spoiled Vacuum Packed Beef.</title>
        <authorList>
            <person name="Yu Z."/>
            <person name="Gunn L."/>
            <person name="Brennan E."/>
            <person name="Reid R."/>
            <person name="Wall P.G."/>
            <person name="Gaora O.P."/>
            <person name="Hurley D."/>
            <person name="Bolton D."/>
            <person name="Fanning S."/>
        </authorList>
    </citation>
    <scope>NUCLEOTIDE SEQUENCE [LARGE SCALE GENOMIC DNA]</scope>
    <source>
        <strain evidence="7">DSM 8809</strain>
    </source>
</reference>
<accession>A0A1J0GLJ7</accession>
<comment type="cofactor">
    <cofactor evidence="1">
        <name>FAD</name>
        <dbReference type="ChEBI" id="CHEBI:57692"/>
    </cofactor>
</comment>
<dbReference type="InterPro" id="IPR041575">
    <property type="entry name" value="Rubredoxin_C"/>
</dbReference>
<dbReference type="Proteomes" id="UP000182569">
    <property type="component" value="Chromosome"/>
</dbReference>
<dbReference type="Gene3D" id="3.50.50.60">
    <property type="entry name" value="FAD/NAD(P)-binding domain"/>
    <property type="match status" value="2"/>
</dbReference>